<dbReference type="STRING" id="362257.SVTN_29680"/>
<organism evidence="2 3">
    <name type="scientific">Streptomyces vietnamensis</name>
    <dbReference type="NCBI Taxonomy" id="362257"/>
    <lineage>
        <taxon>Bacteria</taxon>
        <taxon>Bacillati</taxon>
        <taxon>Actinomycetota</taxon>
        <taxon>Actinomycetes</taxon>
        <taxon>Kitasatosporales</taxon>
        <taxon>Streptomycetaceae</taxon>
        <taxon>Streptomyces</taxon>
    </lineage>
</organism>
<reference evidence="2 3" key="1">
    <citation type="submission" date="2014-12" db="EMBL/GenBank/DDBJ databases">
        <title>Complete genome sequence of Streptomyces vietnamensis strain GIMV4.0001, a genetic manipulable producer of the benzoisochromanequinone antibiotic granaticin.</title>
        <authorList>
            <person name="Deng M.R."/>
            <person name="Guo J."/>
            <person name="Ma L.Y."/>
            <person name="Feng G.D."/>
            <person name="Mo C.Y."/>
            <person name="Zhu H.H."/>
        </authorList>
    </citation>
    <scope>NUCLEOTIDE SEQUENCE [LARGE SCALE GENOMIC DNA]</scope>
    <source>
        <strain evidence="3">GIMV4.0001</strain>
    </source>
</reference>
<feature type="transmembrane region" description="Helical" evidence="1">
    <location>
        <begin position="88"/>
        <end position="113"/>
    </location>
</feature>
<evidence type="ECO:0000256" key="1">
    <source>
        <dbReference type="SAM" id="Phobius"/>
    </source>
</evidence>
<dbReference type="KEGG" id="svt:SVTN_29680"/>
<keyword evidence="1" id="KW-0472">Membrane</keyword>
<dbReference type="Proteomes" id="UP000031774">
    <property type="component" value="Chromosome"/>
</dbReference>
<evidence type="ECO:0000313" key="3">
    <source>
        <dbReference type="Proteomes" id="UP000031774"/>
    </source>
</evidence>
<evidence type="ECO:0000313" key="2">
    <source>
        <dbReference type="EMBL" id="AJF67926.1"/>
    </source>
</evidence>
<dbReference type="EMBL" id="CP010407">
    <property type="protein sequence ID" value="AJF67926.1"/>
    <property type="molecule type" value="Genomic_DNA"/>
</dbReference>
<proteinExistence type="predicted"/>
<dbReference type="AlphaFoldDB" id="A0A0B5I5Q3"/>
<feature type="transmembrane region" description="Helical" evidence="1">
    <location>
        <begin position="6"/>
        <end position="34"/>
    </location>
</feature>
<gene>
    <name evidence="2" type="ORF">SVTN_29680</name>
</gene>
<keyword evidence="3" id="KW-1185">Reference proteome</keyword>
<feature type="transmembrane region" description="Helical" evidence="1">
    <location>
        <begin position="46"/>
        <end position="68"/>
    </location>
</feature>
<keyword evidence="1" id="KW-1133">Transmembrane helix</keyword>
<keyword evidence="1" id="KW-0812">Transmembrane</keyword>
<accession>A0A0B5I5Q3</accession>
<dbReference type="Pfam" id="PF04306">
    <property type="entry name" value="DUF456"/>
    <property type="match status" value="1"/>
</dbReference>
<name>A0A0B5I5Q3_9ACTN</name>
<dbReference type="InterPro" id="IPR007403">
    <property type="entry name" value="DUF456"/>
</dbReference>
<dbReference type="HOGENOM" id="CLU_109297_3_1_11"/>
<protein>
    <submittedName>
        <fullName evidence="2">Membrane protein</fullName>
    </submittedName>
</protein>
<dbReference type="RefSeq" id="WP_041131854.1">
    <property type="nucleotide sequence ID" value="NZ_CP010407.1"/>
</dbReference>
<feature type="transmembrane region" description="Helical" evidence="1">
    <location>
        <begin position="134"/>
        <end position="159"/>
    </location>
</feature>
<sequence>MGVWQLLMIATVMLLGLFGVLAPGVPGTWLVWAAMLWWSLHERTDLAWILLASSTGLLLLTQVIVWQLPPRRFRGVGITRRMVTYAGVGAVLGFVLVPVVGAIPGFVGGIYLSERLRLGGHGQARAATRAVMRAAGTSVLVELFSCLLIVGAWAGAVIWG</sequence>